<organism evidence="5 6">
    <name type="scientific">Actinomycetospora aurantiaca</name>
    <dbReference type="NCBI Taxonomy" id="3129233"/>
    <lineage>
        <taxon>Bacteria</taxon>
        <taxon>Bacillati</taxon>
        <taxon>Actinomycetota</taxon>
        <taxon>Actinomycetes</taxon>
        <taxon>Pseudonocardiales</taxon>
        <taxon>Pseudonocardiaceae</taxon>
        <taxon>Actinomycetospora</taxon>
    </lineage>
</organism>
<accession>A0ABU8MRT3</accession>
<keyword evidence="2" id="KW-0333">Golgi apparatus</keyword>
<keyword evidence="4" id="KW-0472">Membrane</keyword>
<dbReference type="Gene3D" id="1.10.3630.10">
    <property type="entry name" value="yeast vps74-n-term truncation variant domain like"/>
    <property type="match status" value="1"/>
</dbReference>
<dbReference type="InterPro" id="IPR038261">
    <property type="entry name" value="GPP34-like_sf"/>
</dbReference>
<protein>
    <submittedName>
        <fullName evidence="5">GPP34 family phosphoprotein</fullName>
    </submittedName>
</protein>
<dbReference type="RefSeq" id="WP_337696239.1">
    <property type="nucleotide sequence ID" value="NZ_JBBEGN010000008.1"/>
</dbReference>
<comment type="subcellular location">
    <subcellularLocation>
        <location evidence="1">Golgi apparatus membrane</location>
        <topology evidence="1">Peripheral membrane protein</topology>
        <orientation evidence="1">Cytoplasmic side</orientation>
    </subcellularLocation>
</comment>
<proteinExistence type="predicted"/>
<dbReference type="EMBL" id="JBBEGN010000008">
    <property type="protein sequence ID" value="MEJ2869668.1"/>
    <property type="molecule type" value="Genomic_DNA"/>
</dbReference>
<keyword evidence="3" id="KW-0446">Lipid-binding</keyword>
<comment type="caution">
    <text evidence="5">The sequence shown here is derived from an EMBL/GenBank/DDBJ whole genome shotgun (WGS) entry which is preliminary data.</text>
</comment>
<dbReference type="Pfam" id="PF05719">
    <property type="entry name" value="GPP34"/>
    <property type="match status" value="1"/>
</dbReference>
<reference evidence="5 6" key="1">
    <citation type="submission" date="2024-03" db="EMBL/GenBank/DDBJ databases">
        <title>Actinomycetospora sp. OC33-EN08, a novel actinomycete isolated from wild orchid (Aerides multiflora).</title>
        <authorList>
            <person name="Suriyachadkun C."/>
        </authorList>
    </citation>
    <scope>NUCLEOTIDE SEQUENCE [LARGE SCALE GENOMIC DNA]</scope>
    <source>
        <strain evidence="5 6">OC33-EN08</strain>
    </source>
</reference>
<evidence type="ECO:0000256" key="2">
    <source>
        <dbReference type="ARBA" id="ARBA00023034"/>
    </source>
</evidence>
<evidence type="ECO:0000256" key="3">
    <source>
        <dbReference type="ARBA" id="ARBA00023121"/>
    </source>
</evidence>
<evidence type="ECO:0000313" key="6">
    <source>
        <dbReference type="Proteomes" id="UP001385809"/>
    </source>
</evidence>
<sequence>MNLPRAMYLLCHDLDRARLGEDTDLVRGALLRAAAVADLRLSGLLTDDGGRAARVPALGGPDDGFLADVLAAVPLGGTASWFSVVDTAWDTAEARVRGPLAELGVITPGRRRLCVAGSRTVAVSPEARELRTRVRAALLSGDAAAPVRDAVLAVLAVDGDVRTVLGRLEHRRHRAGIRALGARVDAELPGLRTALAWSIAGLRTAASAWEWSGSRPA</sequence>
<dbReference type="Proteomes" id="UP001385809">
    <property type="component" value="Unassembled WGS sequence"/>
</dbReference>
<dbReference type="InterPro" id="IPR008628">
    <property type="entry name" value="GPP34-like"/>
</dbReference>
<evidence type="ECO:0000256" key="1">
    <source>
        <dbReference type="ARBA" id="ARBA00004255"/>
    </source>
</evidence>
<keyword evidence="6" id="KW-1185">Reference proteome</keyword>
<gene>
    <name evidence="5" type="ORF">WCD74_17980</name>
</gene>
<evidence type="ECO:0000313" key="5">
    <source>
        <dbReference type="EMBL" id="MEJ2869668.1"/>
    </source>
</evidence>
<name>A0ABU8MRT3_9PSEU</name>
<evidence type="ECO:0000256" key="4">
    <source>
        <dbReference type="ARBA" id="ARBA00023136"/>
    </source>
</evidence>